<dbReference type="Gene3D" id="3.40.50.720">
    <property type="entry name" value="NAD(P)-binding Rossmann-like Domain"/>
    <property type="match status" value="1"/>
</dbReference>
<name>A0A7C8MDN6_9PLEO</name>
<feature type="domain" description="NAD-dependent epimerase/dehydratase" evidence="2">
    <location>
        <begin position="4"/>
        <end position="258"/>
    </location>
</feature>
<dbReference type="GO" id="GO:0004029">
    <property type="term" value="F:aldehyde dehydrogenase (NAD+) activity"/>
    <property type="evidence" value="ECO:0007669"/>
    <property type="project" value="TreeGrafter"/>
</dbReference>
<protein>
    <recommendedName>
        <fullName evidence="2">NAD-dependent epimerase/dehydratase domain-containing protein</fullName>
    </recommendedName>
</protein>
<dbReference type="EMBL" id="JAADJZ010000001">
    <property type="protein sequence ID" value="KAF2877940.1"/>
    <property type="molecule type" value="Genomic_DNA"/>
</dbReference>
<dbReference type="InterPro" id="IPR051783">
    <property type="entry name" value="NAD(P)-dependent_oxidoreduct"/>
</dbReference>
<sequence length="359" mass="39693">MKRVLLTGASTLTGSHVLAQLLSFNISVRAVVETREEAQSLQQQYPPTATRRLDFSIVPSKDLAVRGAFNNALNSHSAPFDTVIHTAIADPAEQADCLARLVNLETEALANFLSSVKHIATRTQRVIITDSLTPFARWLVHPQQEQSPRAGHFSPHRAAETDSEYVLAASQASDNIVYDALSKWRDAHASFDLVYVTAPSVYGPSIRPLENSSDLEEANRRIWNICSNDSHERVTSPPYGIDFFTDVRDLAYAIVQAVFTQQAGNRRFIVSAGSMPSGSAIADILISRFPELGSRMQPGGSPPRRPPVGHSSLESVDNHLAETILGLARYRPAEETLTDVARQILDLHRRKEWKRVIHS</sequence>
<dbReference type="PANTHER" id="PTHR48079">
    <property type="entry name" value="PROTEIN YEEZ"/>
    <property type="match status" value="1"/>
</dbReference>
<proteinExistence type="predicted"/>
<evidence type="ECO:0000259" key="2">
    <source>
        <dbReference type="Pfam" id="PF01370"/>
    </source>
</evidence>
<evidence type="ECO:0000313" key="4">
    <source>
        <dbReference type="Proteomes" id="UP000481861"/>
    </source>
</evidence>
<reference evidence="3 4" key="1">
    <citation type="submission" date="2020-01" db="EMBL/GenBank/DDBJ databases">
        <authorList>
            <consortium name="DOE Joint Genome Institute"/>
            <person name="Haridas S."/>
            <person name="Albert R."/>
            <person name="Binder M."/>
            <person name="Bloem J."/>
            <person name="Labutti K."/>
            <person name="Salamov A."/>
            <person name="Andreopoulos B."/>
            <person name="Baker S.E."/>
            <person name="Barry K."/>
            <person name="Bills G."/>
            <person name="Bluhm B.H."/>
            <person name="Cannon C."/>
            <person name="Castanera R."/>
            <person name="Culley D.E."/>
            <person name="Daum C."/>
            <person name="Ezra D."/>
            <person name="Gonzalez J.B."/>
            <person name="Henrissat B."/>
            <person name="Kuo A."/>
            <person name="Liang C."/>
            <person name="Lipzen A."/>
            <person name="Lutzoni F."/>
            <person name="Magnuson J."/>
            <person name="Mondo S."/>
            <person name="Nolan M."/>
            <person name="Ohm R."/>
            <person name="Pangilinan J."/>
            <person name="Park H.-J.H."/>
            <person name="Ramirez L."/>
            <person name="Alfaro M."/>
            <person name="Sun H."/>
            <person name="Tritt A."/>
            <person name="Yoshinaga Y."/>
            <person name="Zwiers L.-H.L."/>
            <person name="Turgeon B.G."/>
            <person name="Goodwin S.B."/>
            <person name="Spatafora J.W."/>
            <person name="Crous P.W."/>
            <person name="Grigoriev I.V."/>
        </authorList>
    </citation>
    <scope>NUCLEOTIDE SEQUENCE [LARGE SCALE GENOMIC DNA]</scope>
    <source>
        <strain evidence="3 4">CBS 611.86</strain>
    </source>
</reference>
<dbReference type="Proteomes" id="UP000481861">
    <property type="component" value="Unassembled WGS sequence"/>
</dbReference>
<accession>A0A7C8MDN6</accession>
<dbReference type="InterPro" id="IPR036291">
    <property type="entry name" value="NAD(P)-bd_dom_sf"/>
</dbReference>
<dbReference type="InterPro" id="IPR001509">
    <property type="entry name" value="Epimerase_deHydtase"/>
</dbReference>
<gene>
    <name evidence="3" type="ORF">BDV95DRAFT_588943</name>
</gene>
<evidence type="ECO:0000256" key="1">
    <source>
        <dbReference type="SAM" id="MobiDB-lite"/>
    </source>
</evidence>
<organism evidence="3 4">
    <name type="scientific">Massariosphaeria phaeospora</name>
    <dbReference type="NCBI Taxonomy" id="100035"/>
    <lineage>
        <taxon>Eukaryota</taxon>
        <taxon>Fungi</taxon>
        <taxon>Dikarya</taxon>
        <taxon>Ascomycota</taxon>
        <taxon>Pezizomycotina</taxon>
        <taxon>Dothideomycetes</taxon>
        <taxon>Pleosporomycetidae</taxon>
        <taxon>Pleosporales</taxon>
        <taxon>Pleosporales incertae sedis</taxon>
        <taxon>Massariosphaeria</taxon>
    </lineage>
</organism>
<evidence type="ECO:0000313" key="3">
    <source>
        <dbReference type="EMBL" id="KAF2877940.1"/>
    </source>
</evidence>
<dbReference type="GO" id="GO:0005737">
    <property type="term" value="C:cytoplasm"/>
    <property type="evidence" value="ECO:0007669"/>
    <property type="project" value="TreeGrafter"/>
</dbReference>
<dbReference type="SUPFAM" id="SSF51735">
    <property type="entry name" value="NAD(P)-binding Rossmann-fold domains"/>
    <property type="match status" value="1"/>
</dbReference>
<dbReference type="AlphaFoldDB" id="A0A7C8MDN6"/>
<dbReference type="Pfam" id="PF01370">
    <property type="entry name" value="Epimerase"/>
    <property type="match status" value="1"/>
</dbReference>
<feature type="region of interest" description="Disordered" evidence="1">
    <location>
        <begin position="293"/>
        <end position="313"/>
    </location>
</feature>
<dbReference type="OrthoDB" id="2735536at2759"/>
<comment type="caution">
    <text evidence="3">The sequence shown here is derived from an EMBL/GenBank/DDBJ whole genome shotgun (WGS) entry which is preliminary data.</text>
</comment>
<dbReference type="PANTHER" id="PTHR48079:SF9">
    <property type="entry name" value="PUTATIVE-RELATED"/>
    <property type="match status" value="1"/>
</dbReference>
<keyword evidence="4" id="KW-1185">Reference proteome</keyword>